<proteinExistence type="inferred from homology"/>
<organism evidence="4 5">
    <name type="scientific">Cognatishimia activa</name>
    <dbReference type="NCBI Taxonomy" id="1715691"/>
    <lineage>
        <taxon>Bacteria</taxon>
        <taxon>Pseudomonadati</taxon>
        <taxon>Pseudomonadota</taxon>
        <taxon>Alphaproteobacteria</taxon>
        <taxon>Rhodobacterales</taxon>
        <taxon>Paracoccaceae</taxon>
        <taxon>Cognatishimia</taxon>
    </lineage>
</organism>
<dbReference type="InterPro" id="IPR029069">
    <property type="entry name" value="HotDog_dom_sf"/>
</dbReference>
<reference evidence="5" key="1">
    <citation type="submission" date="2015-09" db="EMBL/GenBank/DDBJ databases">
        <authorList>
            <person name="Rodrigo-Torres Lidia"/>
            <person name="Arahal R.David."/>
        </authorList>
    </citation>
    <scope>NUCLEOTIDE SEQUENCE [LARGE SCALE GENOMIC DNA]</scope>
    <source>
        <strain evidence="5">CECT 5114</strain>
    </source>
</reference>
<evidence type="ECO:0000313" key="5">
    <source>
        <dbReference type="Proteomes" id="UP000051184"/>
    </source>
</evidence>
<protein>
    <submittedName>
        <fullName evidence="4">Putative domain 1</fullName>
    </submittedName>
</protein>
<gene>
    <name evidence="4" type="ORF">TA5114_01505</name>
</gene>
<comment type="similarity">
    <text evidence="1">Belongs to the thioesterase PaaI family.</text>
</comment>
<dbReference type="InterPro" id="IPR003736">
    <property type="entry name" value="PAAI_dom"/>
</dbReference>
<dbReference type="PANTHER" id="PTHR21660">
    <property type="entry name" value="THIOESTERASE SUPERFAMILY MEMBER-RELATED"/>
    <property type="match status" value="1"/>
</dbReference>
<dbReference type="STRING" id="1715691.TA5113_01577"/>
<dbReference type="AlphaFoldDB" id="A0A0P1IQ93"/>
<dbReference type="RefSeq" id="WP_245627141.1">
    <property type="nucleotide sequence ID" value="NZ_CYTO01000010.1"/>
</dbReference>
<feature type="domain" description="Thioesterase" evidence="3">
    <location>
        <begin position="49"/>
        <end position="127"/>
    </location>
</feature>
<dbReference type="PANTHER" id="PTHR21660:SF1">
    <property type="entry name" value="ACYL-COENZYME A THIOESTERASE 13"/>
    <property type="match status" value="1"/>
</dbReference>
<dbReference type="Proteomes" id="UP000051184">
    <property type="component" value="Unassembled WGS sequence"/>
</dbReference>
<keyword evidence="5" id="KW-1185">Reference proteome</keyword>
<dbReference type="InterPro" id="IPR039298">
    <property type="entry name" value="ACOT13"/>
</dbReference>
<dbReference type="SUPFAM" id="SSF54637">
    <property type="entry name" value="Thioesterase/thiol ester dehydrase-isomerase"/>
    <property type="match status" value="1"/>
</dbReference>
<keyword evidence="2" id="KW-0378">Hydrolase</keyword>
<evidence type="ECO:0000256" key="1">
    <source>
        <dbReference type="ARBA" id="ARBA00008324"/>
    </source>
</evidence>
<evidence type="ECO:0000313" key="4">
    <source>
        <dbReference type="EMBL" id="CUK25701.1"/>
    </source>
</evidence>
<accession>A0A0P1IQ93</accession>
<dbReference type="CDD" id="cd03443">
    <property type="entry name" value="PaaI_thioesterase"/>
    <property type="match status" value="1"/>
</dbReference>
<dbReference type="Gene3D" id="3.10.129.10">
    <property type="entry name" value="Hotdog Thioesterase"/>
    <property type="match status" value="1"/>
</dbReference>
<name>A0A0P1IQ93_9RHOB</name>
<evidence type="ECO:0000256" key="2">
    <source>
        <dbReference type="ARBA" id="ARBA00022801"/>
    </source>
</evidence>
<dbReference type="GO" id="GO:0047617">
    <property type="term" value="F:fatty acyl-CoA hydrolase activity"/>
    <property type="evidence" value="ECO:0007669"/>
    <property type="project" value="InterPro"/>
</dbReference>
<evidence type="ECO:0000259" key="3">
    <source>
        <dbReference type="Pfam" id="PF03061"/>
    </source>
</evidence>
<dbReference type="Pfam" id="PF03061">
    <property type="entry name" value="4HBT"/>
    <property type="match status" value="1"/>
</dbReference>
<dbReference type="EMBL" id="CYUE01000013">
    <property type="protein sequence ID" value="CUK25701.1"/>
    <property type="molecule type" value="Genomic_DNA"/>
</dbReference>
<sequence length="139" mass="15260">MTDRKPLDPQLKEPNSAFQDHMGYRLTHWEEGYARLEQPIEPFLMNRAGIPHGGNYATLLDTAMGFCGTYTGDPGKRNLALTMSLTVNFVARAEGDLLIAEANLTGGGKRTFFAEARVLDQTGRVVAQGSGAFQRREAV</sequence>
<dbReference type="InterPro" id="IPR006683">
    <property type="entry name" value="Thioestr_dom"/>
</dbReference>
<dbReference type="NCBIfam" id="TIGR00369">
    <property type="entry name" value="unchar_dom_1"/>
    <property type="match status" value="1"/>
</dbReference>